<evidence type="ECO:0000256" key="1">
    <source>
        <dbReference type="SAM" id="Phobius"/>
    </source>
</evidence>
<proteinExistence type="predicted"/>
<feature type="transmembrane region" description="Helical" evidence="1">
    <location>
        <begin position="67"/>
        <end position="90"/>
    </location>
</feature>
<feature type="transmembrane region" description="Helical" evidence="1">
    <location>
        <begin position="205"/>
        <end position="228"/>
    </location>
</feature>
<keyword evidence="1" id="KW-0472">Membrane</keyword>
<dbReference type="HOGENOM" id="CLU_035509_11_2_1"/>
<protein>
    <submittedName>
        <fullName evidence="2">Uncharacterized protein</fullName>
    </submittedName>
</protein>
<feature type="transmembrane region" description="Helical" evidence="1">
    <location>
        <begin position="111"/>
        <end position="139"/>
    </location>
</feature>
<accession>A0A0C9T0M1</accession>
<evidence type="ECO:0000313" key="2">
    <source>
        <dbReference type="EMBL" id="KIJ09190.1"/>
    </source>
</evidence>
<dbReference type="OrthoDB" id="2675435at2759"/>
<dbReference type="Proteomes" id="UP000053647">
    <property type="component" value="Unassembled WGS sequence"/>
</dbReference>
<reference evidence="2 3" key="1">
    <citation type="submission" date="2014-06" db="EMBL/GenBank/DDBJ databases">
        <authorList>
            <consortium name="DOE Joint Genome Institute"/>
            <person name="Kuo A."/>
            <person name="Kohler A."/>
            <person name="Nagy L.G."/>
            <person name="Floudas D."/>
            <person name="Copeland A."/>
            <person name="Barry K.W."/>
            <person name="Cichocki N."/>
            <person name="Veneault-Fourrey C."/>
            <person name="LaButti K."/>
            <person name="Lindquist E.A."/>
            <person name="Lipzen A."/>
            <person name="Lundell T."/>
            <person name="Morin E."/>
            <person name="Murat C."/>
            <person name="Sun H."/>
            <person name="Tunlid A."/>
            <person name="Henrissat B."/>
            <person name="Grigoriev I.V."/>
            <person name="Hibbett D.S."/>
            <person name="Martin F."/>
            <person name="Nordberg H.P."/>
            <person name="Cantor M.N."/>
            <person name="Hua S.X."/>
        </authorList>
    </citation>
    <scope>NUCLEOTIDE SEQUENCE [LARGE SCALE GENOMIC DNA]</scope>
    <source>
        <strain evidence="2 3">ATCC 200175</strain>
    </source>
</reference>
<reference evidence="3" key="2">
    <citation type="submission" date="2015-01" db="EMBL/GenBank/DDBJ databases">
        <title>Evolutionary Origins and Diversification of the Mycorrhizal Mutualists.</title>
        <authorList>
            <consortium name="DOE Joint Genome Institute"/>
            <consortium name="Mycorrhizal Genomics Consortium"/>
            <person name="Kohler A."/>
            <person name="Kuo A."/>
            <person name="Nagy L.G."/>
            <person name="Floudas D."/>
            <person name="Copeland A."/>
            <person name="Barry K.W."/>
            <person name="Cichocki N."/>
            <person name="Veneault-Fourrey C."/>
            <person name="LaButti K."/>
            <person name="Lindquist E.A."/>
            <person name="Lipzen A."/>
            <person name="Lundell T."/>
            <person name="Morin E."/>
            <person name="Murat C."/>
            <person name="Riley R."/>
            <person name="Ohm R."/>
            <person name="Sun H."/>
            <person name="Tunlid A."/>
            <person name="Henrissat B."/>
            <person name="Grigoriev I.V."/>
            <person name="Hibbett D.S."/>
            <person name="Martin F."/>
        </authorList>
    </citation>
    <scope>NUCLEOTIDE SEQUENCE [LARGE SCALE GENOMIC DNA]</scope>
    <source>
        <strain evidence="3">ATCC 200175</strain>
    </source>
</reference>
<evidence type="ECO:0000313" key="3">
    <source>
        <dbReference type="Proteomes" id="UP000053647"/>
    </source>
</evidence>
<keyword evidence="1" id="KW-0812">Transmembrane</keyword>
<keyword evidence="1" id="KW-1133">Transmembrane helix</keyword>
<dbReference type="EMBL" id="KN819493">
    <property type="protein sequence ID" value="KIJ09190.1"/>
    <property type="molecule type" value="Genomic_DNA"/>
</dbReference>
<dbReference type="AlphaFoldDB" id="A0A0C9T0M1"/>
<feature type="transmembrane region" description="Helical" evidence="1">
    <location>
        <begin position="159"/>
        <end position="184"/>
    </location>
</feature>
<organism evidence="2 3">
    <name type="scientific">Paxillus involutus ATCC 200175</name>
    <dbReference type="NCBI Taxonomy" id="664439"/>
    <lineage>
        <taxon>Eukaryota</taxon>
        <taxon>Fungi</taxon>
        <taxon>Dikarya</taxon>
        <taxon>Basidiomycota</taxon>
        <taxon>Agaricomycotina</taxon>
        <taxon>Agaricomycetes</taxon>
        <taxon>Agaricomycetidae</taxon>
        <taxon>Boletales</taxon>
        <taxon>Paxilineae</taxon>
        <taxon>Paxillaceae</taxon>
        <taxon>Paxillus</taxon>
    </lineage>
</organism>
<sequence>MQVTFLWSRREWSVGKALCVPTTYIHHIIPLTIFDTFAENGVVDVRDFPPDMTRETSNTALFQTCEALLYILVGELHIALLGFSFLRLHLRSPRGSRRYFLGGVRAKLTALSLNLFAFPLTFAAQAYIAAFTFILQSFLPSVTYGEAPLAIIPGCYKTGISTIVFASFVVIMLAEAVTVTLTLYRAYHYFRHTPNALVQNMTRDGAFYCVTMFCMSVANVLVIFLVPLQYVDMITVYQAVMHTILTIRMQLHLRKVNEHTYLGDRFAEGSLVPMSFMRSAFLADT</sequence>
<gene>
    <name evidence="2" type="ORF">PAXINDRAFT_17712</name>
</gene>
<name>A0A0C9T0M1_PAXIN</name>
<keyword evidence="3" id="KW-1185">Reference proteome</keyword>